<feature type="domain" description="ChlI/MoxR AAA lid" evidence="2">
    <location>
        <begin position="254"/>
        <end position="310"/>
    </location>
</feature>
<dbReference type="InterPro" id="IPR011703">
    <property type="entry name" value="ATPase_AAA-3"/>
</dbReference>
<evidence type="ECO:0000313" key="3">
    <source>
        <dbReference type="EMBL" id="KAB7790909.1"/>
    </source>
</evidence>
<sequence>MEDVAREGSATNGTPWTVTPDEGAAEASETIHAVVEALAGVLSCSREVIETAVATFVAGGHLLLEDVPGVGKTTLARAMSMVMGGEARRIQFTPDMLPSDLTGVSVYSQRTGEFDFHPGPLFANIVIADEVNRANPKAQSAMLEAMGEGQISVDGATYQLPDPYFVVATQNPIELEGTYPLPEAQLDRFMTCASFGYPQARAEAAMLTGERMFRPLEGLQPVCGVERMRSVREACRRITLVGPLADYIVSLVAQTRETDGVRFGASPRGSLNVAAFARAHAMMDGRGFVTPDDVQAAAVPVLSHRLVMDGAGGGVSSMERARSVIADLVARTPVPRADEAAGARRRRAK</sequence>
<dbReference type="SUPFAM" id="SSF52540">
    <property type="entry name" value="P-loop containing nucleoside triphosphate hydrolases"/>
    <property type="match status" value="1"/>
</dbReference>
<dbReference type="PANTHER" id="PTHR42759">
    <property type="entry name" value="MOXR FAMILY PROTEIN"/>
    <property type="match status" value="1"/>
</dbReference>
<dbReference type="Proteomes" id="UP000441772">
    <property type="component" value="Unassembled WGS sequence"/>
</dbReference>
<organism evidence="3 4">
    <name type="scientific">Bifidobacterium leontopitheci</name>
    <dbReference type="NCBI Taxonomy" id="2650774"/>
    <lineage>
        <taxon>Bacteria</taxon>
        <taxon>Bacillati</taxon>
        <taxon>Actinomycetota</taxon>
        <taxon>Actinomycetes</taxon>
        <taxon>Bifidobacteriales</taxon>
        <taxon>Bifidobacteriaceae</taxon>
        <taxon>Bifidobacterium</taxon>
    </lineage>
</organism>
<dbReference type="GO" id="GO:0016887">
    <property type="term" value="F:ATP hydrolysis activity"/>
    <property type="evidence" value="ECO:0007669"/>
    <property type="project" value="InterPro"/>
</dbReference>
<dbReference type="Pfam" id="PF17863">
    <property type="entry name" value="AAA_lid_2"/>
    <property type="match status" value="1"/>
</dbReference>
<dbReference type="Pfam" id="PF07726">
    <property type="entry name" value="AAA_3"/>
    <property type="match status" value="1"/>
</dbReference>
<evidence type="ECO:0000259" key="1">
    <source>
        <dbReference type="Pfam" id="PF07726"/>
    </source>
</evidence>
<dbReference type="GO" id="GO:0005524">
    <property type="term" value="F:ATP binding"/>
    <property type="evidence" value="ECO:0007669"/>
    <property type="project" value="InterPro"/>
</dbReference>
<accession>A0A6I1GNC7</accession>
<name>A0A6I1GNC7_9BIFI</name>
<proteinExistence type="predicted"/>
<gene>
    <name evidence="3" type="ORF">F7D09_0644</name>
</gene>
<dbReference type="EMBL" id="WBVT01000006">
    <property type="protein sequence ID" value="KAB7790909.1"/>
    <property type="molecule type" value="Genomic_DNA"/>
</dbReference>
<dbReference type="RefSeq" id="WP_152234001.1">
    <property type="nucleotide sequence ID" value="NZ_JBHSKZ010000013.1"/>
</dbReference>
<dbReference type="InterPro" id="IPR027417">
    <property type="entry name" value="P-loop_NTPase"/>
</dbReference>
<dbReference type="PANTHER" id="PTHR42759:SF5">
    <property type="entry name" value="METHANOL DEHYDROGENASE REGULATOR"/>
    <property type="match status" value="1"/>
</dbReference>
<evidence type="ECO:0000313" key="4">
    <source>
        <dbReference type="Proteomes" id="UP000441772"/>
    </source>
</evidence>
<dbReference type="InterPro" id="IPR041628">
    <property type="entry name" value="ChlI/MoxR_AAA_lid"/>
</dbReference>
<protein>
    <submittedName>
        <fullName evidence="3">MoxR-like ATPase</fullName>
    </submittedName>
</protein>
<comment type="caution">
    <text evidence="3">The sequence shown here is derived from an EMBL/GenBank/DDBJ whole genome shotgun (WGS) entry which is preliminary data.</text>
</comment>
<dbReference type="AlphaFoldDB" id="A0A6I1GNC7"/>
<keyword evidence="4" id="KW-1185">Reference proteome</keyword>
<reference evidence="3 4" key="1">
    <citation type="submission" date="2019-09" db="EMBL/GenBank/DDBJ databases">
        <title>Characterization of the phylogenetic diversity of two novel species belonging to the genus Bifidobacterium: Bifidobacterium cebidarum sp. nov. and Bifidobacterium leontopitheci sp. nov.</title>
        <authorList>
            <person name="Lugli G.A."/>
            <person name="Duranti S."/>
            <person name="Milani C."/>
            <person name="Turroni F."/>
            <person name="Ventura M."/>
        </authorList>
    </citation>
    <scope>NUCLEOTIDE SEQUENCE [LARGE SCALE GENOMIC DNA]</scope>
    <source>
        <strain evidence="3 4">LMG 31471</strain>
    </source>
</reference>
<dbReference type="InterPro" id="IPR050764">
    <property type="entry name" value="CbbQ/NirQ/NorQ/GpvN"/>
</dbReference>
<dbReference type="Gene3D" id="3.40.50.300">
    <property type="entry name" value="P-loop containing nucleotide triphosphate hydrolases"/>
    <property type="match status" value="1"/>
</dbReference>
<feature type="domain" description="ATPase AAA-3" evidence="1">
    <location>
        <begin position="61"/>
        <end position="190"/>
    </location>
</feature>
<evidence type="ECO:0000259" key="2">
    <source>
        <dbReference type="Pfam" id="PF17863"/>
    </source>
</evidence>
<dbReference type="Gene3D" id="1.10.8.80">
    <property type="entry name" value="Magnesium chelatase subunit I, C-Terminal domain"/>
    <property type="match status" value="1"/>
</dbReference>
<dbReference type="PIRSF" id="PIRSF002849">
    <property type="entry name" value="AAA_ATPase_chaperone_MoxR_prd"/>
    <property type="match status" value="1"/>
</dbReference>